<keyword evidence="1" id="KW-1133">Transmembrane helix</keyword>
<feature type="transmembrane region" description="Helical" evidence="1">
    <location>
        <begin position="16"/>
        <end position="35"/>
    </location>
</feature>
<keyword evidence="1" id="KW-0472">Membrane</keyword>
<reference evidence="2" key="1">
    <citation type="submission" date="2018-02" db="EMBL/GenBank/DDBJ databases">
        <title>Rhizophora mucronata_Transcriptome.</title>
        <authorList>
            <person name="Meera S.P."/>
            <person name="Sreeshan A."/>
            <person name="Augustine A."/>
        </authorList>
    </citation>
    <scope>NUCLEOTIDE SEQUENCE</scope>
    <source>
        <tissue evidence="2">Leaf</tissue>
    </source>
</reference>
<evidence type="ECO:0000313" key="2">
    <source>
        <dbReference type="EMBL" id="MBW84660.1"/>
    </source>
</evidence>
<keyword evidence="1" id="KW-0812">Transmembrane</keyword>
<evidence type="ECO:0000256" key="1">
    <source>
        <dbReference type="SAM" id="Phobius"/>
    </source>
</evidence>
<proteinExistence type="predicted"/>
<dbReference type="EMBL" id="GGEC01004177">
    <property type="protein sequence ID" value="MBW84660.1"/>
    <property type="molecule type" value="Transcribed_RNA"/>
</dbReference>
<accession>A0A2P2ITX0</accession>
<dbReference type="AlphaFoldDB" id="A0A2P2ITX0"/>
<name>A0A2P2ITX0_RHIMU</name>
<sequence>MEVLGPLTTFIEVLGIIWSHPSLVLMLAMITLRFLSPKREILTPCFNR</sequence>
<organism evidence="2">
    <name type="scientific">Rhizophora mucronata</name>
    <name type="common">Asiatic mangrove</name>
    <dbReference type="NCBI Taxonomy" id="61149"/>
    <lineage>
        <taxon>Eukaryota</taxon>
        <taxon>Viridiplantae</taxon>
        <taxon>Streptophyta</taxon>
        <taxon>Embryophyta</taxon>
        <taxon>Tracheophyta</taxon>
        <taxon>Spermatophyta</taxon>
        <taxon>Magnoliopsida</taxon>
        <taxon>eudicotyledons</taxon>
        <taxon>Gunneridae</taxon>
        <taxon>Pentapetalae</taxon>
        <taxon>rosids</taxon>
        <taxon>fabids</taxon>
        <taxon>Malpighiales</taxon>
        <taxon>Rhizophoraceae</taxon>
        <taxon>Rhizophora</taxon>
    </lineage>
</organism>
<protein>
    <submittedName>
        <fullName evidence="2">Uncharacterized protein</fullName>
    </submittedName>
</protein>